<comment type="caution">
    <text evidence="9">The sequence shown here is derived from an EMBL/GenBank/DDBJ whole genome shotgun (WGS) entry which is preliminary data.</text>
</comment>
<dbReference type="GO" id="GO:0000160">
    <property type="term" value="P:phosphorelay signal transduction system"/>
    <property type="evidence" value="ECO:0007669"/>
    <property type="project" value="UniProtKB-KW"/>
</dbReference>
<evidence type="ECO:0000256" key="1">
    <source>
        <dbReference type="ARBA" id="ARBA00000085"/>
    </source>
</evidence>
<evidence type="ECO:0000256" key="4">
    <source>
        <dbReference type="ARBA" id="ARBA00022679"/>
    </source>
</evidence>
<evidence type="ECO:0000256" key="5">
    <source>
        <dbReference type="ARBA" id="ARBA00022777"/>
    </source>
</evidence>
<reference evidence="9 10" key="1">
    <citation type="submission" date="2020-08" db="EMBL/GenBank/DDBJ databases">
        <title>Sequencing the genomes of 1000 actinobacteria strains.</title>
        <authorList>
            <person name="Klenk H.-P."/>
        </authorList>
    </citation>
    <scope>NUCLEOTIDE SEQUENCE [LARGE SCALE GENOMIC DNA]</scope>
    <source>
        <strain evidence="9 10">DSM 102030</strain>
    </source>
</reference>
<dbReference type="AlphaFoldDB" id="A0A7W7RE28"/>
<evidence type="ECO:0000259" key="8">
    <source>
        <dbReference type="SMART" id="SM00387"/>
    </source>
</evidence>
<name>A0A7W7RE28_9ACTN</name>
<dbReference type="GO" id="GO:0004673">
    <property type="term" value="F:protein histidine kinase activity"/>
    <property type="evidence" value="ECO:0007669"/>
    <property type="project" value="UniProtKB-EC"/>
</dbReference>
<dbReference type="Proteomes" id="UP000523007">
    <property type="component" value="Unassembled WGS sequence"/>
</dbReference>
<feature type="region of interest" description="Disordered" evidence="7">
    <location>
        <begin position="1"/>
        <end position="60"/>
    </location>
</feature>
<protein>
    <recommendedName>
        <fullName evidence="2">histidine kinase</fullName>
        <ecNumber evidence="2">2.7.13.3</ecNumber>
    </recommendedName>
</protein>
<keyword evidence="10" id="KW-1185">Reference proteome</keyword>
<dbReference type="Pfam" id="PF02518">
    <property type="entry name" value="HATPase_c"/>
    <property type="match status" value="1"/>
</dbReference>
<feature type="compositionally biased region" description="Polar residues" evidence="7">
    <location>
        <begin position="410"/>
        <end position="433"/>
    </location>
</feature>
<feature type="compositionally biased region" description="Polar residues" evidence="7">
    <location>
        <begin position="32"/>
        <end position="49"/>
    </location>
</feature>
<dbReference type="EC" id="2.7.13.3" evidence="2"/>
<dbReference type="InterPro" id="IPR003594">
    <property type="entry name" value="HATPase_dom"/>
</dbReference>
<dbReference type="InterPro" id="IPR050980">
    <property type="entry name" value="2C_sensor_his_kinase"/>
</dbReference>
<proteinExistence type="predicted"/>
<accession>A0A7W7RE28</accession>
<dbReference type="Gene3D" id="3.30.565.10">
    <property type="entry name" value="Histidine kinase-like ATPase, C-terminal domain"/>
    <property type="match status" value="1"/>
</dbReference>
<keyword evidence="5" id="KW-0418">Kinase</keyword>
<dbReference type="PANTHER" id="PTHR44936:SF9">
    <property type="entry name" value="SENSOR PROTEIN CREC"/>
    <property type="match status" value="1"/>
</dbReference>
<feature type="region of interest" description="Disordered" evidence="7">
    <location>
        <begin position="281"/>
        <end position="433"/>
    </location>
</feature>
<sequence>MGSHGTAPMIRAMLRRRRREREDTAAREPAAPSTTAQPQQPVSQRSPNAVPTEAARPHAPMATVGDRFAMQLLGLAEQQRQALDHLEHDEQDPDRLNKLYEIDHAVALMRRVARELRVLSEKNETEMGGADTSLLDIIRMAASAIESYSRIQVGPVAELAVLGHAADDVASLLSPLLDNATRYSPSAVTVSAHPTETGGVVIRVVDSGIGLQEEQARALNATMASAVPPVDEHTSKHTGFPVVHRLARRLDAQVRFITRSSGAPGGSGSGTTAVVSLPPQLICEAPGQPPALGDIGGSDTPEWPAAPNGPADGPGTGAPPLSPVPQPAHLKLAPGPIGPDSAPPPEPSPPERPATGGSLPRRERESLRKQGRNGDNSHLPKRPLARDSGPSGGGSASGGSFAEDLDSFTAGGNSDANGTPAPTSQNTENRPEN</sequence>
<keyword evidence="6" id="KW-0902">Two-component regulatory system</keyword>
<feature type="domain" description="Histidine kinase/HSP90-like ATPase" evidence="8">
    <location>
        <begin position="164"/>
        <end position="281"/>
    </location>
</feature>
<dbReference type="InterPro" id="IPR036890">
    <property type="entry name" value="HATPase_C_sf"/>
</dbReference>
<keyword evidence="3" id="KW-0597">Phosphoprotein</keyword>
<evidence type="ECO:0000256" key="2">
    <source>
        <dbReference type="ARBA" id="ARBA00012438"/>
    </source>
</evidence>
<evidence type="ECO:0000313" key="9">
    <source>
        <dbReference type="EMBL" id="MBB4930287.1"/>
    </source>
</evidence>
<organism evidence="9 10">
    <name type="scientific">Lipingzhangella halophila</name>
    <dbReference type="NCBI Taxonomy" id="1783352"/>
    <lineage>
        <taxon>Bacteria</taxon>
        <taxon>Bacillati</taxon>
        <taxon>Actinomycetota</taxon>
        <taxon>Actinomycetes</taxon>
        <taxon>Streptosporangiales</taxon>
        <taxon>Nocardiopsidaceae</taxon>
        <taxon>Lipingzhangella</taxon>
    </lineage>
</organism>
<dbReference type="EMBL" id="JACHJT010000001">
    <property type="protein sequence ID" value="MBB4930287.1"/>
    <property type="molecule type" value="Genomic_DNA"/>
</dbReference>
<feature type="compositionally biased region" description="Pro residues" evidence="7">
    <location>
        <begin position="341"/>
        <end position="352"/>
    </location>
</feature>
<evidence type="ECO:0000256" key="7">
    <source>
        <dbReference type="SAM" id="MobiDB-lite"/>
    </source>
</evidence>
<evidence type="ECO:0000313" key="10">
    <source>
        <dbReference type="Proteomes" id="UP000523007"/>
    </source>
</evidence>
<dbReference type="RefSeq" id="WP_184575379.1">
    <property type="nucleotide sequence ID" value="NZ_JACHJT010000001.1"/>
</dbReference>
<keyword evidence="4" id="KW-0808">Transferase</keyword>
<dbReference type="SUPFAM" id="SSF55874">
    <property type="entry name" value="ATPase domain of HSP90 chaperone/DNA topoisomerase II/histidine kinase"/>
    <property type="match status" value="1"/>
</dbReference>
<dbReference type="SMART" id="SM00387">
    <property type="entry name" value="HATPase_c"/>
    <property type="match status" value="1"/>
</dbReference>
<gene>
    <name evidence="9" type="ORF">F4561_001107</name>
</gene>
<comment type="catalytic activity">
    <reaction evidence="1">
        <text>ATP + protein L-histidine = ADP + protein N-phospho-L-histidine.</text>
        <dbReference type="EC" id="2.7.13.3"/>
    </reaction>
</comment>
<dbReference type="PANTHER" id="PTHR44936">
    <property type="entry name" value="SENSOR PROTEIN CREC"/>
    <property type="match status" value="1"/>
</dbReference>
<evidence type="ECO:0000256" key="3">
    <source>
        <dbReference type="ARBA" id="ARBA00022553"/>
    </source>
</evidence>
<evidence type="ECO:0000256" key="6">
    <source>
        <dbReference type="ARBA" id="ARBA00023012"/>
    </source>
</evidence>